<dbReference type="InterPro" id="IPR008333">
    <property type="entry name" value="Cbr1-like_FAD-bd_dom"/>
</dbReference>
<keyword evidence="6" id="KW-0560">Oxidoreductase</keyword>
<dbReference type="CDD" id="cd06214">
    <property type="entry name" value="PA_degradation_oxidoreductase_like"/>
    <property type="match status" value="1"/>
</dbReference>
<dbReference type="InterPro" id="IPR006058">
    <property type="entry name" value="2Fe2S_fd_BS"/>
</dbReference>
<dbReference type="PRINTS" id="PR00371">
    <property type="entry name" value="FPNCR"/>
</dbReference>
<evidence type="ECO:0000256" key="6">
    <source>
        <dbReference type="ARBA" id="ARBA00023002"/>
    </source>
</evidence>
<reference evidence="11 12" key="1">
    <citation type="submission" date="2019-06" db="EMBL/GenBank/DDBJ databases">
        <title>Sequencing the genomes of 1000 actinobacteria strains.</title>
        <authorList>
            <person name="Klenk H.-P."/>
        </authorList>
    </citation>
    <scope>NUCLEOTIDE SEQUENCE [LARGE SCALE GENOMIC DNA]</scope>
    <source>
        <strain evidence="11 12">DSM 18607</strain>
    </source>
</reference>
<dbReference type="PANTHER" id="PTHR47354:SF8">
    <property type="entry name" value="1,2-PHENYLACETYL-COA EPOXIDASE, SUBUNIT E"/>
    <property type="match status" value="1"/>
</dbReference>
<keyword evidence="5" id="KW-0274">FAD</keyword>
<evidence type="ECO:0000313" key="12">
    <source>
        <dbReference type="Proteomes" id="UP000317893"/>
    </source>
</evidence>
<dbReference type="CDD" id="cd00207">
    <property type="entry name" value="fer2"/>
    <property type="match status" value="1"/>
</dbReference>
<dbReference type="AlphaFoldDB" id="A0A542E422"/>
<evidence type="ECO:0000256" key="8">
    <source>
        <dbReference type="ARBA" id="ARBA00023014"/>
    </source>
</evidence>
<dbReference type="Gene3D" id="3.10.20.30">
    <property type="match status" value="1"/>
</dbReference>
<keyword evidence="2" id="KW-0285">Flavoprotein</keyword>
<dbReference type="GO" id="GO:0050660">
    <property type="term" value="F:flavin adenine dinucleotide binding"/>
    <property type="evidence" value="ECO:0007669"/>
    <property type="project" value="TreeGrafter"/>
</dbReference>
<dbReference type="Pfam" id="PF00970">
    <property type="entry name" value="FAD_binding_6"/>
    <property type="match status" value="1"/>
</dbReference>
<dbReference type="InterPro" id="IPR001709">
    <property type="entry name" value="Flavoprot_Pyr_Nucl_cyt_Rdtase"/>
</dbReference>
<dbReference type="RefSeq" id="WP_141849316.1">
    <property type="nucleotide sequence ID" value="NZ_BAAAPR010000001.1"/>
</dbReference>
<dbReference type="InterPro" id="IPR012675">
    <property type="entry name" value="Beta-grasp_dom_sf"/>
</dbReference>
<sequence length="374" mass="41035">MPLLDKPARARATFHRLRVTEVERLTDASVAVRFAVPRELWDDYRFRAGQHLTLRATIAGEEVRQSYSICERPLPATGLAVGQTLRVASAEVPGGRMSTWLNRVLQVGDEVDVLPPLGTFVLEPRAEQARHHVAIAAGSGITPVLAVLQTALADEPLSRATLLYGNRRTDTVMFLEELEDLKNAHPGRFQLVHVLSREPQDVELFSGRLDRERLTRILDTLVPTDGDTQWWLCGPLGLVTTAQDVLAERGAARDHVHHEIFHADDAPARPSAPEPVDDGAPPAAVVTVTLDGRSTDVPMRSREETVLAATLRARPDAPYSCTGGVCGTCRARLVEGEVTMDRHYALEDDEVAAGIVLTCQAHPVTDRVRLDYDA</sequence>
<keyword evidence="12" id="KW-1185">Reference proteome</keyword>
<dbReference type="GO" id="GO:0016491">
    <property type="term" value="F:oxidoreductase activity"/>
    <property type="evidence" value="ECO:0007669"/>
    <property type="project" value="UniProtKB-KW"/>
</dbReference>
<dbReference type="InterPro" id="IPR036010">
    <property type="entry name" value="2Fe-2S_ferredoxin-like_sf"/>
</dbReference>
<keyword evidence="8" id="KW-0411">Iron-sulfur</keyword>
<feature type="domain" description="FAD-binding FR-type" evidence="10">
    <location>
        <begin position="12"/>
        <end position="123"/>
    </location>
</feature>
<dbReference type="Pfam" id="PF00111">
    <property type="entry name" value="Fer2"/>
    <property type="match status" value="1"/>
</dbReference>
<dbReference type="InterPro" id="IPR011884">
    <property type="entry name" value="PaaE"/>
</dbReference>
<comment type="caution">
    <text evidence="11">The sequence shown here is derived from an EMBL/GenBank/DDBJ whole genome shotgun (WGS) entry which is preliminary data.</text>
</comment>
<gene>
    <name evidence="11" type="ORF">FB458_3157</name>
</gene>
<dbReference type="GO" id="GO:0010124">
    <property type="term" value="P:phenylacetate catabolic process"/>
    <property type="evidence" value="ECO:0007669"/>
    <property type="project" value="InterPro"/>
</dbReference>
<dbReference type="OrthoDB" id="9796486at2"/>
<dbReference type="InterPro" id="IPR001433">
    <property type="entry name" value="OxRdtase_FAD/NAD-bd"/>
</dbReference>
<evidence type="ECO:0000256" key="1">
    <source>
        <dbReference type="ARBA" id="ARBA00001974"/>
    </source>
</evidence>
<dbReference type="InterPro" id="IPR001041">
    <property type="entry name" value="2Fe-2S_ferredoxin-type"/>
</dbReference>
<dbReference type="InterPro" id="IPR017927">
    <property type="entry name" value="FAD-bd_FR_type"/>
</dbReference>
<keyword evidence="4" id="KW-0479">Metal-binding</keyword>
<evidence type="ECO:0000256" key="3">
    <source>
        <dbReference type="ARBA" id="ARBA00022714"/>
    </source>
</evidence>
<dbReference type="InterPro" id="IPR050415">
    <property type="entry name" value="MRET"/>
</dbReference>
<dbReference type="GO" id="GO:0051537">
    <property type="term" value="F:2 iron, 2 sulfur cluster binding"/>
    <property type="evidence" value="ECO:0007669"/>
    <property type="project" value="UniProtKB-KW"/>
</dbReference>
<protein>
    <submittedName>
        <fullName evidence="11">Ring-1,2-phenylacetyl-CoA epoxidase subunit PaaE</fullName>
    </submittedName>
</protein>
<dbReference type="PROSITE" id="PS00197">
    <property type="entry name" value="2FE2S_FER_1"/>
    <property type="match status" value="1"/>
</dbReference>
<evidence type="ECO:0000259" key="9">
    <source>
        <dbReference type="PROSITE" id="PS51085"/>
    </source>
</evidence>
<dbReference type="Pfam" id="PF00175">
    <property type="entry name" value="NAD_binding_1"/>
    <property type="match status" value="1"/>
</dbReference>
<dbReference type="Gene3D" id="2.40.30.10">
    <property type="entry name" value="Translation factors"/>
    <property type="match status" value="1"/>
</dbReference>
<dbReference type="InterPro" id="IPR039261">
    <property type="entry name" value="FNR_nucleotide-bd"/>
</dbReference>
<evidence type="ECO:0000256" key="5">
    <source>
        <dbReference type="ARBA" id="ARBA00022827"/>
    </source>
</evidence>
<dbReference type="GO" id="GO:0046872">
    <property type="term" value="F:metal ion binding"/>
    <property type="evidence" value="ECO:0007669"/>
    <property type="project" value="UniProtKB-KW"/>
</dbReference>
<dbReference type="SUPFAM" id="SSF63380">
    <property type="entry name" value="Riboflavin synthase domain-like"/>
    <property type="match status" value="1"/>
</dbReference>
<dbReference type="SUPFAM" id="SSF54292">
    <property type="entry name" value="2Fe-2S ferredoxin-like"/>
    <property type="match status" value="1"/>
</dbReference>
<dbReference type="InterPro" id="IPR017938">
    <property type="entry name" value="Riboflavin_synthase-like_b-brl"/>
</dbReference>
<keyword evidence="3" id="KW-0001">2Fe-2S</keyword>
<dbReference type="EMBL" id="VFMN01000001">
    <property type="protein sequence ID" value="TQJ10039.1"/>
    <property type="molecule type" value="Genomic_DNA"/>
</dbReference>
<accession>A0A542E422</accession>
<keyword evidence="7" id="KW-0408">Iron</keyword>
<comment type="cofactor">
    <cofactor evidence="1">
        <name>FAD</name>
        <dbReference type="ChEBI" id="CHEBI:57692"/>
    </cofactor>
</comment>
<dbReference type="PANTHER" id="PTHR47354">
    <property type="entry name" value="NADH OXIDOREDUCTASE HCR"/>
    <property type="match status" value="1"/>
</dbReference>
<dbReference type="SUPFAM" id="SSF52343">
    <property type="entry name" value="Ferredoxin reductase-like, C-terminal NADP-linked domain"/>
    <property type="match status" value="1"/>
</dbReference>
<evidence type="ECO:0000256" key="2">
    <source>
        <dbReference type="ARBA" id="ARBA00022630"/>
    </source>
</evidence>
<name>A0A542E422_9MICO</name>
<dbReference type="Gene3D" id="3.40.50.80">
    <property type="entry name" value="Nucleotide-binding domain of ferredoxin-NADP reductase (FNR) module"/>
    <property type="match status" value="1"/>
</dbReference>
<dbReference type="PROSITE" id="PS51085">
    <property type="entry name" value="2FE2S_FER_2"/>
    <property type="match status" value="1"/>
</dbReference>
<evidence type="ECO:0000259" key="10">
    <source>
        <dbReference type="PROSITE" id="PS51384"/>
    </source>
</evidence>
<evidence type="ECO:0000256" key="7">
    <source>
        <dbReference type="ARBA" id="ARBA00023004"/>
    </source>
</evidence>
<dbReference type="PROSITE" id="PS51384">
    <property type="entry name" value="FAD_FR"/>
    <property type="match status" value="1"/>
</dbReference>
<proteinExistence type="predicted"/>
<organism evidence="11 12">
    <name type="scientific">Lapillicoccus jejuensis</name>
    <dbReference type="NCBI Taxonomy" id="402171"/>
    <lineage>
        <taxon>Bacteria</taxon>
        <taxon>Bacillati</taxon>
        <taxon>Actinomycetota</taxon>
        <taxon>Actinomycetes</taxon>
        <taxon>Micrococcales</taxon>
        <taxon>Intrasporangiaceae</taxon>
        <taxon>Lapillicoccus</taxon>
    </lineage>
</organism>
<dbReference type="Proteomes" id="UP000317893">
    <property type="component" value="Unassembled WGS sequence"/>
</dbReference>
<dbReference type="NCBIfam" id="TIGR02160">
    <property type="entry name" value="PA_CoA_Oxy5"/>
    <property type="match status" value="1"/>
</dbReference>
<feature type="domain" description="2Fe-2S ferredoxin-type" evidence="9">
    <location>
        <begin position="284"/>
        <end position="374"/>
    </location>
</feature>
<evidence type="ECO:0000256" key="4">
    <source>
        <dbReference type="ARBA" id="ARBA00022723"/>
    </source>
</evidence>
<evidence type="ECO:0000313" key="11">
    <source>
        <dbReference type="EMBL" id="TQJ10039.1"/>
    </source>
</evidence>